<evidence type="ECO:0000313" key="2">
    <source>
        <dbReference type="Proteomes" id="UP001211522"/>
    </source>
</evidence>
<dbReference type="Proteomes" id="UP001211522">
    <property type="component" value="Unassembled WGS sequence"/>
</dbReference>
<comment type="caution">
    <text evidence="1">The sequence shown here is derived from an EMBL/GenBank/DDBJ whole genome shotgun (WGS) entry which is preliminary data.</text>
</comment>
<sequence>MTKTSFSVSIGLKITLIGNQQRGISLEGTEKVPFAPVFSLFYELAKNVEGRIRDFIHMQRFPILIFFPLNFSPFRLLNPISFIKALSGWKV</sequence>
<feature type="non-terminal residue" evidence="1">
    <location>
        <position position="91"/>
    </location>
</feature>
<proteinExistence type="predicted"/>
<accession>A0AAW6FB46</accession>
<protein>
    <submittedName>
        <fullName evidence="1">Uncharacterized protein</fullName>
    </submittedName>
</protein>
<evidence type="ECO:0000313" key="1">
    <source>
        <dbReference type="EMBL" id="MDB9140524.1"/>
    </source>
</evidence>
<organism evidence="1 2">
    <name type="scientific">Parabacteroides distasonis</name>
    <dbReference type="NCBI Taxonomy" id="823"/>
    <lineage>
        <taxon>Bacteria</taxon>
        <taxon>Pseudomonadati</taxon>
        <taxon>Bacteroidota</taxon>
        <taxon>Bacteroidia</taxon>
        <taxon>Bacteroidales</taxon>
        <taxon>Tannerellaceae</taxon>
        <taxon>Parabacteroides</taxon>
    </lineage>
</organism>
<dbReference type="AlphaFoldDB" id="A0AAW6FB46"/>
<gene>
    <name evidence="1" type="ORF">PN612_18710</name>
</gene>
<reference evidence="1" key="1">
    <citation type="submission" date="2023-01" db="EMBL/GenBank/DDBJ databases">
        <title>Human gut microbiome strain richness.</title>
        <authorList>
            <person name="Chen-Liaw A."/>
        </authorList>
    </citation>
    <scope>NUCLEOTIDE SEQUENCE</scope>
    <source>
        <strain evidence="1">D35st1_E5_D35t1_190705</strain>
    </source>
</reference>
<dbReference type="RefSeq" id="WP_272060158.1">
    <property type="nucleotide sequence ID" value="NZ_JAQMPX010000136.1"/>
</dbReference>
<name>A0AAW6FB46_PARDI</name>
<dbReference type="EMBL" id="JAQMPX010000136">
    <property type="protein sequence ID" value="MDB9140524.1"/>
    <property type="molecule type" value="Genomic_DNA"/>
</dbReference>